<name>A0AA41Z7H9_9SPHN</name>
<dbReference type="InterPro" id="IPR027395">
    <property type="entry name" value="WH_DNA-bd_dom"/>
</dbReference>
<dbReference type="SUPFAM" id="SSF46785">
    <property type="entry name" value="Winged helix' DNA-binding domain"/>
    <property type="match status" value="1"/>
</dbReference>
<gene>
    <name evidence="2" type="ORF">NEE01_11590</name>
</gene>
<keyword evidence="3" id="KW-1185">Reference proteome</keyword>
<dbReference type="PANTHER" id="PTHR37318:SF1">
    <property type="entry name" value="BSL7504 PROTEIN"/>
    <property type="match status" value="1"/>
</dbReference>
<dbReference type="EMBL" id="JANFAV010000007">
    <property type="protein sequence ID" value="MCW6535425.1"/>
    <property type="molecule type" value="Genomic_DNA"/>
</dbReference>
<dbReference type="InterPro" id="IPR011991">
    <property type="entry name" value="ArsR-like_HTH"/>
</dbReference>
<reference evidence="2" key="1">
    <citation type="submission" date="2022-06" db="EMBL/GenBank/DDBJ databases">
        <title>Sphingomonas sp. nov. isolated from rhizosphere soil of tomato.</title>
        <authorList>
            <person name="Dong H."/>
            <person name="Gao R."/>
        </authorList>
    </citation>
    <scope>NUCLEOTIDE SEQUENCE</scope>
    <source>
        <strain evidence="2">MMSM24</strain>
    </source>
</reference>
<organism evidence="2 3">
    <name type="scientific">Sphingomonas lycopersici</name>
    <dbReference type="NCBI Taxonomy" id="2951807"/>
    <lineage>
        <taxon>Bacteria</taxon>
        <taxon>Pseudomonadati</taxon>
        <taxon>Pseudomonadota</taxon>
        <taxon>Alphaproteobacteria</taxon>
        <taxon>Sphingomonadales</taxon>
        <taxon>Sphingomonadaceae</taxon>
        <taxon>Sphingomonas</taxon>
    </lineage>
</organism>
<dbReference type="InterPro" id="IPR036390">
    <property type="entry name" value="WH_DNA-bd_sf"/>
</dbReference>
<proteinExistence type="predicted"/>
<sequence length="122" mass="13408">MSKGKAPYAYEGLDRVFHERARLGIVTSLAGHPQGLGFSELKTLCGLTDGNLARHLQVLDEAGFVEQQKGHDGRRAVTRCQLTDKGRERFGAYLVALQDVVRQASQANDRAPAPRPLRTRPA</sequence>
<protein>
    <submittedName>
        <fullName evidence="2">Transcriptional regulator</fullName>
    </submittedName>
</protein>
<dbReference type="AlphaFoldDB" id="A0AA41Z7H9"/>
<dbReference type="CDD" id="cd00090">
    <property type="entry name" value="HTH_ARSR"/>
    <property type="match status" value="1"/>
</dbReference>
<dbReference type="InterPro" id="IPR036388">
    <property type="entry name" value="WH-like_DNA-bd_sf"/>
</dbReference>
<evidence type="ECO:0000313" key="3">
    <source>
        <dbReference type="Proteomes" id="UP001165565"/>
    </source>
</evidence>
<dbReference type="Proteomes" id="UP001165565">
    <property type="component" value="Unassembled WGS sequence"/>
</dbReference>
<dbReference type="RefSeq" id="WP_265269035.1">
    <property type="nucleotide sequence ID" value="NZ_JANFAV010000007.1"/>
</dbReference>
<dbReference type="Gene3D" id="1.10.10.10">
    <property type="entry name" value="Winged helix-like DNA-binding domain superfamily/Winged helix DNA-binding domain"/>
    <property type="match status" value="1"/>
</dbReference>
<accession>A0AA41Z7H9</accession>
<dbReference type="Pfam" id="PF13601">
    <property type="entry name" value="HTH_34"/>
    <property type="match status" value="1"/>
</dbReference>
<comment type="caution">
    <text evidence="2">The sequence shown here is derived from an EMBL/GenBank/DDBJ whole genome shotgun (WGS) entry which is preliminary data.</text>
</comment>
<feature type="domain" description="Winged helix DNA-binding" evidence="1">
    <location>
        <begin position="22"/>
        <end position="101"/>
    </location>
</feature>
<evidence type="ECO:0000259" key="1">
    <source>
        <dbReference type="Pfam" id="PF13601"/>
    </source>
</evidence>
<dbReference type="GO" id="GO:0006355">
    <property type="term" value="P:regulation of DNA-templated transcription"/>
    <property type="evidence" value="ECO:0007669"/>
    <property type="project" value="UniProtKB-ARBA"/>
</dbReference>
<evidence type="ECO:0000313" key="2">
    <source>
        <dbReference type="EMBL" id="MCW6535425.1"/>
    </source>
</evidence>
<dbReference type="PANTHER" id="PTHR37318">
    <property type="entry name" value="BSL7504 PROTEIN"/>
    <property type="match status" value="1"/>
</dbReference>